<gene>
    <name evidence="5" type="ORF">KME15_06035</name>
</gene>
<dbReference type="Pfam" id="PF07228">
    <property type="entry name" value="SpoIIE"/>
    <property type="match status" value="1"/>
</dbReference>
<accession>A0A951Q8H2</accession>
<feature type="region of interest" description="Disordered" evidence="2">
    <location>
        <begin position="1"/>
        <end position="24"/>
    </location>
</feature>
<dbReference type="SMART" id="SM00331">
    <property type="entry name" value="PP2C_SIG"/>
    <property type="match status" value="1"/>
</dbReference>
<comment type="caution">
    <text evidence="5">The sequence shown here is derived from an EMBL/GenBank/DDBJ whole genome shotgun (WGS) entry which is preliminary data.</text>
</comment>
<dbReference type="AlphaFoldDB" id="A0A951Q8H2"/>
<dbReference type="InterPro" id="IPR029016">
    <property type="entry name" value="GAF-like_dom_sf"/>
</dbReference>
<dbReference type="PANTHER" id="PTHR43156">
    <property type="entry name" value="STAGE II SPORULATION PROTEIN E-RELATED"/>
    <property type="match status" value="1"/>
</dbReference>
<sequence>MTAVPAPRQPSQPPDLTGGNPPPDVTPVFALKELVSRLHREQTKIQDLLSSLGFALRSFKNLNQFLELTPLIASRVTDADGGALVLYKPNGQVRLERLYCQDNPCPDVKAALESAARQLTAIAPIPAYGKIAPDTSNRTAALDYHVNHFLGSSVHLFGTAILTKNIERGRLYVFSRDPEYTWTETRQKLVRLVADQTAVAIENDELTIELRKKERLDRELEIGAEIQLQLLPRQCPKIDGVELAALCRTASRVGGDYYDFIPVNYDPERAKRLGRLETGRWSVSIGDVMGKGVPAGLIMTMLRGMLRAEVLNAHSPARILQHLNHVMYADLENSNRFVTLFYSEYDAKTRTLSYSNAAHNPPLLWQAATGTLKRLDTLGMLIGLDINSQYHEAQVQLQPGDTLIYYTDGFTDAASQNGDRFDEESLARHFKWACRHCETPQAILDYLFNQVQQFIGSERHNEDDMTLIVMQIKSES</sequence>
<evidence type="ECO:0000313" key="6">
    <source>
        <dbReference type="Proteomes" id="UP000757435"/>
    </source>
</evidence>
<dbReference type="Gene3D" id="3.30.450.40">
    <property type="match status" value="1"/>
</dbReference>
<dbReference type="SMART" id="SM00065">
    <property type="entry name" value="GAF"/>
    <property type="match status" value="1"/>
</dbReference>
<organism evidence="5 6">
    <name type="scientific">Drouetiella hepatica Uher 2000/2452</name>
    <dbReference type="NCBI Taxonomy" id="904376"/>
    <lineage>
        <taxon>Bacteria</taxon>
        <taxon>Bacillati</taxon>
        <taxon>Cyanobacteriota</taxon>
        <taxon>Cyanophyceae</taxon>
        <taxon>Oculatellales</taxon>
        <taxon>Oculatellaceae</taxon>
        <taxon>Drouetiella</taxon>
    </lineage>
</organism>
<evidence type="ECO:0000313" key="5">
    <source>
        <dbReference type="EMBL" id="MBW4658213.1"/>
    </source>
</evidence>
<name>A0A951Q8H2_9CYAN</name>
<feature type="domain" description="PPM-type phosphatase" evidence="4">
    <location>
        <begin position="238"/>
        <end position="472"/>
    </location>
</feature>
<dbReference type="PANTHER" id="PTHR43156:SF2">
    <property type="entry name" value="STAGE II SPORULATION PROTEIN E"/>
    <property type="match status" value="1"/>
</dbReference>
<dbReference type="InterPro" id="IPR052016">
    <property type="entry name" value="Bact_Sigma-Reg"/>
</dbReference>
<dbReference type="InterPro" id="IPR036457">
    <property type="entry name" value="PPM-type-like_dom_sf"/>
</dbReference>
<evidence type="ECO:0000259" key="4">
    <source>
        <dbReference type="SMART" id="SM00331"/>
    </source>
</evidence>
<dbReference type="Proteomes" id="UP000757435">
    <property type="component" value="Unassembled WGS sequence"/>
</dbReference>
<reference evidence="5" key="2">
    <citation type="journal article" date="2022" name="Microbiol. Resour. Announc.">
        <title>Metagenome Sequencing to Explore Phylogenomics of Terrestrial Cyanobacteria.</title>
        <authorList>
            <person name="Ward R.D."/>
            <person name="Stajich J.E."/>
            <person name="Johansen J.R."/>
            <person name="Huntemann M."/>
            <person name="Clum A."/>
            <person name="Foster B."/>
            <person name="Foster B."/>
            <person name="Roux S."/>
            <person name="Palaniappan K."/>
            <person name="Varghese N."/>
            <person name="Mukherjee S."/>
            <person name="Reddy T.B.K."/>
            <person name="Daum C."/>
            <person name="Copeland A."/>
            <person name="Chen I.A."/>
            <person name="Ivanova N.N."/>
            <person name="Kyrpides N.C."/>
            <person name="Shapiro N."/>
            <person name="Eloe-Fadrosh E.A."/>
            <person name="Pietrasiak N."/>
        </authorList>
    </citation>
    <scope>NUCLEOTIDE SEQUENCE</scope>
    <source>
        <strain evidence="5">UHER 2000/2452</strain>
    </source>
</reference>
<dbReference type="InterPro" id="IPR003018">
    <property type="entry name" value="GAF"/>
</dbReference>
<dbReference type="GO" id="GO:0016791">
    <property type="term" value="F:phosphatase activity"/>
    <property type="evidence" value="ECO:0007669"/>
    <property type="project" value="TreeGrafter"/>
</dbReference>
<feature type="domain" description="GAF" evidence="3">
    <location>
        <begin position="61"/>
        <end position="211"/>
    </location>
</feature>
<dbReference type="SUPFAM" id="SSF81606">
    <property type="entry name" value="PP2C-like"/>
    <property type="match status" value="1"/>
</dbReference>
<dbReference type="SUPFAM" id="SSF55781">
    <property type="entry name" value="GAF domain-like"/>
    <property type="match status" value="1"/>
</dbReference>
<protein>
    <submittedName>
        <fullName evidence="5">SpoIIE family protein phosphatase</fullName>
    </submittedName>
</protein>
<evidence type="ECO:0000256" key="1">
    <source>
        <dbReference type="ARBA" id="ARBA00022801"/>
    </source>
</evidence>
<dbReference type="EMBL" id="JAHHHD010000004">
    <property type="protein sequence ID" value="MBW4658213.1"/>
    <property type="molecule type" value="Genomic_DNA"/>
</dbReference>
<keyword evidence="1" id="KW-0378">Hydrolase</keyword>
<proteinExistence type="predicted"/>
<evidence type="ECO:0000256" key="2">
    <source>
        <dbReference type="SAM" id="MobiDB-lite"/>
    </source>
</evidence>
<evidence type="ECO:0000259" key="3">
    <source>
        <dbReference type="SMART" id="SM00065"/>
    </source>
</evidence>
<reference evidence="5" key="1">
    <citation type="submission" date="2021-05" db="EMBL/GenBank/DDBJ databases">
        <authorList>
            <person name="Pietrasiak N."/>
            <person name="Ward R."/>
            <person name="Stajich J.E."/>
            <person name="Kurbessoian T."/>
        </authorList>
    </citation>
    <scope>NUCLEOTIDE SEQUENCE</scope>
    <source>
        <strain evidence="5">UHER 2000/2452</strain>
    </source>
</reference>
<dbReference type="InterPro" id="IPR001932">
    <property type="entry name" value="PPM-type_phosphatase-like_dom"/>
</dbReference>
<dbReference type="Gene3D" id="3.60.40.10">
    <property type="entry name" value="PPM-type phosphatase domain"/>
    <property type="match status" value="1"/>
</dbReference>